<feature type="domain" description="HTH tetR-type" evidence="3">
    <location>
        <begin position="21"/>
        <end position="81"/>
    </location>
</feature>
<evidence type="ECO:0000313" key="5">
    <source>
        <dbReference type="EMBL" id="GEL60010.1"/>
    </source>
</evidence>
<dbReference type="Pfam" id="PF00440">
    <property type="entry name" value="TetR_N"/>
    <property type="match status" value="1"/>
</dbReference>
<feature type="DNA-binding region" description="H-T-H motif" evidence="2">
    <location>
        <begin position="44"/>
        <end position="63"/>
    </location>
</feature>
<evidence type="ECO:0000313" key="4">
    <source>
        <dbReference type="EMBL" id="GAN61442.1"/>
    </source>
</evidence>
<dbReference type="Pfam" id="PF17923">
    <property type="entry name" value="TetR_C_18"/>
    <property type="match status" value="1"/>
</dbReference>
<gene>
    <name evidence="4" type="ORF">Abci_024_011</name>
    <name evidence="5" type="ORF">ACI01nite_26120</name>
</gene>
<sequence>MPDEKNTVLSKRRRPKQARSTQLVEDILTAAAHVLREQGAHRFTTARVAERAGVSIGSVYQYFPNKHALLFRLQSDEWMQTSTVLRSILQDPTQPPLDRLRTAIQTFVRSEKAETDLRKALCQAAPLYEDTAEARQLLADGHAMVGSFVEEMLPNTPSEKHRLAVGILAIFFEKIAESICDRADTEDVNLYSEAMADMICGYFSKLHSEIS</sequence>
<dbReference type="InterPro" id="IPR009057">
    <property type="entry name" value="Homeodomain-like_sf"/>
</dbReference>
<keyword evidence="1 2" id="KW-0238">DNA-binding</keyword>
<dbReference type="STRING" id="1231339.Abci_024_011"/>
<protein>
    <submittedName>
        <fullName evidence="5">TetR family transcriptional regulator</fullName>
    </submittedName>
    <submittedName>
        <fullName evidence="4">Transcriptional regulator TetR</fullName>
    </submittedName>
</protein>
<dbReference type="SUPFAM" id="SSF46689">
    <property type="entry name" value="Homeodomain-like"/>
    <property type="match status" value="1"/>
</dbReference>
<comment type="caution">
    <text evidence="4">The sequence shown here is derived from an EMBL/GenBank/DDBJ whole genome shotgun (WGS) entry which is preliminary data.</text>
</comment>
<evidence type="ECO:0000256" key="1">
    <source>
        <dbReference type="ARBA" id="ARBA00023125"/>
    </source>
</evidence>
<evidence type="ECO:0000259" key="3">
    <source>
        <dbReference type="PROSITE" id="PS50977"/>
    </source>
</evidence>
<dbReference type="PROSITE" id="PS50977">
    <property type="entry name" value="HTH_TETR_2"/>
    <property type="match status" value="1"/>
</dbReference>
<dbReference type="InterPro" id="IPR040804">
    <property type="entry name" value="TetR_C_18"/>
</dbReference>
<dbReference type="Proteomes" id="UP000321891">
    <property type="component" value="Unassembled WGS sequence"/>
</dbReference>
<dbReference type="Gene3D" id="1.10.357.10">
    <property type="entry name" value="Tetracycline Repressor, domain 2"/>
    <property type="match status" value="1"/>
</dbReference>
<organism evidence="4 6">
    <name type="scientific">Acetobacter cibinongensis</name>
    <dbReference type="NCBI Taxonomy" id="146475"/>
    <lineage>
        <taxon>Bacteria</taxon>
        <taxon>Pseudomonadati</taxon>
        <taxon>Pseudomonadota</taxon>
        <taxon>Alphaproteobacteria</taxon>
        <taxon>Acetobacterales</taxon>
        <taxon>Acetobacteraceae</taxon>
        <taxon>Acetobacter</taxon>
    </lineage>
</organism>
<evidence type="ECO:0000256" key="2">
    <source>
        <dbReference type="PROSITE-ProRule" id="PRU00335"/>
    </source>
</evidence>
<dbReference type="GO" id="GO:0003700">
    <property type="term" value="F:DNA-binding transcription factor activity"/>
    <property type="evidence" value="ECO:0007669"/>
    <property type="project" value="TreeGrafter"/>
</dbReference>
<evidence type="ECO:0000313" key="6">
    <source>
        <dbReference type="Proteomes" id="UP000032671"/>
    </source>
</evidence>
<dbReference type="Proteomes" id="UP000032671">
    <property type="component" value="Unassembled WGS sequence"/>
</dbReference>
<accession>A0A6N3SRG4</accession>
<proteinExistence type="predicted"/>
<dbReference type="EMBL" id="BJVU01000019">
    <property type="protein sequence ID" value="GEL60010.1"/>
    <property type="molecule type" value="Genomic_DNA"/>
</dbReference>
<dbReference type="InterPro" id="IPR001647">
    <property type="entry name" value="HTH_TetR"/>
</dbReference>
<keyword evidence="7" id="KW-1185">Reference proteome</keyword>
<dbReference type="PANTHER" id="PTHR30055:SF201">
    <property type="entry name" value="TRANSCRIPTIONAL REGULATORY PROTEIN"/>
    <property type="match status" value="1"/>
</dbReference>
<dbReference type="PRINTS" id="PR00455">
    <property type="entry name" value="HTHTETR"/>
</dbReference>
<dbReference type="GO" id="GO:0000976">
    <property type="term" value="F:transcription cis-regulatory region binding"/>
    <property type="evidence" value="ECO:0007669"/>
    <property type="project" value="TreeGrafter"/>
</dbReference>
<accession>A0A0D6N5Z3</accession>
<name>A0A0D6N5Z3_9PROT</name>
<dbReference type="InterPro" id="IPR050109">
    <property type="entry name" value="HTH-type_TetR-like_transc_reg"/>
</dbReference>
<dbReference type="AlphaFoldDB" id="A0A0D6N5Z3"/>
<evidence type="ECO:0000313" key="7">
    <source>
        <dbReference type="Proteomes" id="UP000321891"/>
    </source>
</evidence>
<reference evidence="5 7" key="2">
    <citation type="submission" date="2019-07" db="EMBL/GenBank/DDBJ databases">
        <title>Whole genome shotgun sequence of Acetobacter cibinongensis NBRC 16605.</title>
        <authorList>
            <person name="Hosoyama A."/>
            <person name="Uohara A."/>
            <person name="Ohji S."/>
            <person name="Ichikawa N."/>
        </authorList>
    </citation>
    <scope>NUCLEOTIDE SEQUENCE [LARGE SCALE GENOMIC DNA]</scope>
    <source>
        <strain evidence="5 7">NBRC 16605</strain>
    </source>
</reference>
<dbReference type="PANTHER" id="PTHR30055">
    <property type="entry name" value="HTH-TYPE TRANSCRIPTIONAL REGULATOR RUTR"/>
    <property type="match status" value="1"/>
</dbReference>
<reference evidence="4 6" key="1">
    <citation type="submission" date="2012-11" db="EMBL/GenBank/DDBJ databases">
        <title>Whole genome sequence of Acetobacter cibinongensis 4H-1.</title>
        <authorList>
            <person name="Azuma Y."/>
            <person name="Higashiura N."/>
            <person name="Hirakawa H."/>
            <person name="Matsushita K."/>
        </authorList>
    </citation>
    <scope>NUCLEOTIDE SEQUENCE [LARGE SCALE GENOMIC DNA]</scope>
    <source>
        <strain evidence="4 6">4H-1</strain>
    </source>
</reference>
<dbReference type="EMBL" id="BAMV01000024">
    <property type="protein sequence ID" value="GAN61442.1"/>
    <property type="molecule type" value="Genomic_DNA"/>
</dbReference>